<proteinExistence type="predicted"/>
<dbReference type="PROSITE" id="PS51257">
    <property type="entry name" value="PROKAR_LIPOPROTEIN"/>
    <property type="match status" value="1"/>
</dbReference>
<evidence type="ECO:0000313" key="3">
    <source>
        <dbReference type="Proteomes" id="UP001204015"/>
    </source>
</evidence>
<reference evidence="2 3" key="1">
    <citation type="submission" date="2022-06" db="EMBL/GenBank/DDBJ databases">
        <title>A taxonomic note on the genus Prevotella: Description of four novel genera and emended description of the genera Hallella and Xylanibacter.</title>
        <authorList>
            <person name="Hitch T.C.A."/>
        </authorList>
    </citation>
    <scope>NUCLEOTIDE SEQUENCE [LARGE SCALE GENOMIC DNA]</scope>
    <source>
        <strain evidence="2 3">DSM 100619</strain>
    </source>
</reference>
<comment type="caution">
    <text evidence="2">The sequence shown here is derived from an EMBL/GenBank/DDBJ whole genome shotgun (WGS) entry which is preliminary data.</text>
</comment>
<name>A0ABT1BWI7_9BACT</name>
<dbReference type="RefSeq" id="WP_252760806.1">
    <property type="nucleotide sequence ID" value="NZ_JAMXLY010000018.1"/>
</dbReference>
<dbReference type="EMBL" id="JAMXLY010000018">
    <property type="protein sequence ID" value="MCO6025448.1"/>
    <property type="molecule type" value="Genomic_DNA"/>
</dbReference>
<dbReference type="Proteomes" id="UP001204015">
    <property type="component" value="Unassembled WGS sequence"/>
</dbReference>
<feature type="chain" id="PRO_5045877917" evidence="1">
    <location>
        <begin position="27"/>
        <end position="310"/>
    </location>
</feature>
<keyword evidence="3" id="KW-1185">Reference proteome</keyword>
<evidence type="ECO:0000313" key="2">
    <source>
        <dbReference type="EMBL" id="MCO6025448.1"/>
    </source>
</evidence>
<gene>
    <name evidence="2" type="ORF">NG821_06270</name>
</gene>
<keyword evidence="1" id="KW-0732">Signal</keyword>
<protein>
    <submittedName>
        <fullName evidence="2">Uncharacterized protein</fullName>
    </submittedName>
</protein>
<feature type="signal peptide" evidence="1">
    <location>
        <begin position="1"/>
        <end position="26"/>
    </location>
</feature>
<sequence length="310" mass="33210">MKNLLFSLTAAIVMSLLFSACSSDDANGLLDDTARSGNTSGITTVSLDITSGIEIKEDSSSFSTNSTNKLTRAITTSSANFAPVIPTQFTAYFVAAEGTSEYAKGSIVRKVTVNQGSNRISVPAIKYHIYVTNYEPTNSLEADRTTDSESAVEALEDNLPVSSTTLYLFGTDSTADFSSTTAAANATVNMVNHYAAVCVANNGHVKGVVNDNDQTDYALDDNKGWYYIYVKAPTDGTTTTNFTVIVENLEGIPDGKAYDFPKSITADNIYQYTVNASGGIIITVDAFQGSTPTTVHYHVDWNSDKLIKDS</sequence>
<organism evidence="2 3">
    <name type="scientific">Segatella cerevisiae</name>
    <dbReference type="NCBI Taxonomy" id="2053716"/>
    <lineage>
        <taxon>Bacteria</taxon>
        <taxon>Pseudomonadati</taxon>
        <taxon>Bacteroidota</taxon>
        <taxon>Bacteroidia</taxon>
        <taxon>Bacteroidales</taxon>
        <taxon>Prevotellaceae</taxon>
        <taxon>Segatella</taxon>
    </lineage>
</organism>
<accession>A0ABT1BWI7</accession>
<evidence type="ECO:0000256" key="1">
    <source>
        <dbReference type="SAM" id="SignalP"/>
    </source>
</evidence>